<evidence type="ECO:0000313" key="1">
    <source>
        <dbReference type="EMBL" id="QKM62553.1"/>
    </source>
</evidence>
<dbReference type="InterPro" id="IPR016181">
    <property type="entry name" value="Acyl_CoA_acyltransferase"/>
</dbReference>
<name>A0A6M9Q2L3_9BURK</name>
<keyword evidence="2" id="KW-1185">Reference proteome</keyword>
<dbReference type="Gene3D" id="3.40.630.30">
    <property type="match status" value="1"/>
</dbReference>
<accession>A0A6M9Q2L3</accession>
<organism evidence="1 2">
    <name type="scientific">Polynucleobacter antarcticus</name>
    <dbReference type="NCBI Taxonomy" id="1743162"/>
    <lineage>
        <taxon>Bacteria</taxon>
        <taxon>Pseudomonadati</taxon>
        <taxon>Pseudomonadota</taxon>
        <taxon>Betaproteobacteria</taxon>
        <taxon>Burkholderiales</taxon>
        <taxon>Burkholderiaceae</taxon>
        <taxon>Polynucleobacter</taxon>
    </lineage>
</organism>
<dbReference type="PANTHER" id="PTHR47017:SF1">
    <property type="entry name" value="ACYL-COA"/>
    <property type="match status" value="1"/>
</dbReference>
<dbReference type="SUPFAM" id="SSF55729">
    <property type="entry name" value="Acyl-CoA N-acyltransferases (Nat)"/>
    <property type="match status" value="1"/>
</dbReference>
<keyword evidence="1" id="KW-0808">Transferase</keyword>
<dbReference type="PANTHER" id="PTHR47017">
    <property type="entry name" value="ACYL-COA"/>
    <property type="match status" value="1"/>
</dbReference>
<gene>
    <name evidence="1" type="ORF">DCO16_05405</name>
</gene>
<dbReference type="Pfam" id="PF04339">
    <property type="entry name" value="FemAB_like"/>
    <property type="match status" value="1"/>
</dbReference>
<dbReference type="KEGG" id="pani:DCO16_05405"/>
<evidence type="ECO:0000313" key="2">
    <source>
        <dbReference type="Proteomes" id="UP000500806"/>
    </source>
</evidence>
<reference evidence="1 2" key="1">
    <citation type="submission" date="2018-04" db="EMBL/GenBank/DDBJ databases">
        <title>Polynucleobacter sp. LimPoW16 genome.</title>
        <authorList>
            <person name="Hahn M.W."/>
        </authorList>
    </citation>
    <scope>NUCLEOTIDE SEQUENCE [LARGE SCALE GENOMIC DNA]</scope>
    <source>
        <strain evidence="1 2">LimPoW16</strain>
    </source>
</reference>
<dbReference type="AlphaFoldDB" id="A0A6M9Q2L3"/>
<dbReference type="InterPro" id="IPR007434">
    <property type="entry name" value="FemAB-like"/>
</dbReference>
<proteinExistence type="predicted"/>
<dbReference type="GO" id="GO:0016740">
    <property type="term" value="F:transferase activity"/>
    <property type="evidence" value="ECO:0007669"/>
    <property type="project" value="UniProtKB-KW"/>
</dbReference>
<sequence length="393" mass="44845">MKTGPYQLRVIHSLAEVPADSWNALLNHDAGPFLKHEFLYGLEECACVGDGTGWQIAHLLIEDVEAEQIAIVGAMPLYLKQHSYGEFVFDWAWAEAYAQNGLAYYPKALCAIPFTPVSGSRLLVSPKYDRQAIQTILLSALKSLVSQNKLSSAHILFPNPDEITALKDADFLLRDSVQFHWHNQDYQDFEHFLANLTMKRRKNIRRERAQVSNIGMAYCHIPGSESTPQDWDFFYRCYANTYLEHRSQPYLNLPFFMSLAATMPENLHLIIATRDNLPIASSLLIVDKEARTAYGRYWGAIEHIPCLHFEVAYYQAIDYCIREGLQTFEGGAQGEHKMARGFTPITLHSAHWIADPQFSKAIARFLEREHEGMAAYVDELEERNPLKSSKVQL</sequence>
<protein>
    <submittedName>
        <fullName evidence="1">GNAT family N-acetyltransferase</fullName>
    </submittedName>
</protein>
<dbReference type="EMBL" id="CP028941">
    <property type="protein sequence ID" value="QKM62553.1"/>
    <property type="molecule type" value="Genomic_DNA"/>
</dbReference>
<dbReference type="Proteomes" id="UP000500806">
    <property type="component" value="Chromosome"/>
</dbReference>